<gene>
    <name evidence="8" type="ORF">ZIOFF_036057</name>
</gene>
<dbReference type="GO" id="GO:0043565">
    <property type="term" value="F:sequence-specific DNA binding"/>
    <property type="evidence" value="ECO:0007669"/>
    <property type="project" value="InterPro"/>
</dbReference>
<feature type="domain" description="WRKY" evidence="7">
    <location>
        <begin position="243"/>
        <end position="309"/>
    </location>
</feature>
<dbReference type="AlphaFoldDB" id="A0A8J5G9Y3"/>
<feature type="region of interest" description="Disordered" evidence="6">
    <location>
        <begin position="72"/>
        <end position="107"/>
    </location>
</feature>
<dbReference type="Proteomes" id="UP000734854">
    <property type="component" value="Unassembled WGS sequence"/>
</dbReference>
<dbReference type="Pfam" id="PF03106">
    <property type="entry name" value="WRKY"/>
    <property type="match status" value="1"/>
</dbReference>
<evidence type="ECO:0000256" key="5">
    <source>
        <dbReference type="ARBA" id="ARBA00023242"/>
    </source>
</evidence>
<sequence>MMAVNLMGRGEMDDLMAVKEAAAAGVRSFERLAIQLSQQRSAADCREITDLTVSKLKKVMSVLDRTGHARFRRGPVAAPSPSASVAEGISGNLEPTKQGIQRAPPPLPPPTVAPKALTLDFAKFTADRADTALTLSFSNSATSSSANSSFLSSLTGDGSVSNGKIGPTILAVAPAQAAPAAAALSAWRPPLAASQKKICLGEGHGHAHTESAPGKHAGGRCHCSKKKKSRVKKTIRVPAISSRNADIPADEYSWRKYGQKPIKGSPYPRGYYKCSSVRSCPARKHVERAPEDPSMLIVTYEGEHRHAASASVDASVHLSGSSLSENPFDRLQNAGPFN</sequence>
<keyword evidence="9" id="KW-1185">Reference proteome</keyword>
<feature type="compositionally biased region" description="Low complexity" evidence="6">
    <location>
        <begin position="308"/>
        <end position="319"/>
    </location>
</feature>
<dbReference type="PROSITE" id="PS50811">
    <property type="entry name" value="WRKY"/>
    <property type="match status" value="1"/>
</dbReference>
<dbReference type="PANTHER" id="PTHR31282">
    <property type="entry name" value="WRKY TRANSCRIPTION FACTOR 21-RELATED"/>
    <property type="match status" value="1"/>
</dbReference>
<evidence type="ECO:0000256" key="6">
    <source>
        <dbReference type="SAM" id="MobiDB-lite"/>
    </source>
</evidence>
<evidence type="ECO:0000256" key="1">
    <source>
        <dbReference type="ARBA" id="ARBA00004123"/>
    </source>
</evidence>
<evidence type="ECO:0000259" key="7">
    <source>
        <dbReference type="PROSITE" id="PS50811"/>
    </source>
</evidence>
<proteinExistence type="predicted"/>
<reference evidence="8 9" key="1">
    <citation type="submission" date="2020-08" db="EMBL/GenBank/DDBJ databases">
        <title>Plant Genome Project.</title>
        <authorList>
            <person name="Zhang R.-G."/>
        </authorList>
    </citation>
    <scope>NUCLEOTIDE SEQUENCE [LARGE SCALE GENOMIC DNA]</scope>
    <source>
        <tissue evidence="8">Rhizome</tissue>
    </source>
</reference>
<dbReference type="InterPro" id="IPR018872">
    <property type="entry name" value="Zn-cluster-dom"/>
</dbReference>
<feature type="region of interest" description="Disordered" evidence="6">
    <location>
        <begin position="204"/>
        <end position="225"/>
    </location>
</feature>
<feature type="region of interest" description="Disordered" evidence="6">
    <location>
        <begin position="308"/>
        <end position="338"/>
    </location>
</feature>
<evidence type="ECO:0000313" key="8">
    <source>
        <dbReference type="EMBL" id="KAG6503733.1"/>
    </source>
</evidence>
<dbReference type="EMBL" id="JACMSC010000010">
    <property type="protein sequence ID" value="KAG6503733.1"/>
    <property type="molecule type" value="Genomic_DNA"/>
</dbReference>
<name>A0A8J5G9Y3_ZINOF</name>
<dbReference type="FunFam" id="2.20.25.80:FF:000004">
    <property type="entry name" value="WRKY transcription factor 65"/>
    <property type="match status" value="1"/>
</dbReference>
<keyword evidence="5" id="KW-0539">Nucleus</keyword>
<dbReference type="SMART" id="SM00774">
    <property type="entry name" value="WRKY"/>
    <property type="match status" value="1"/>
</dbReference>
<keyword evidence="4" id="KW-0804">Transcription</keyword>
<keyword evidence="2" id="KW-0805">Transcription regulation</keyword>
<dbReference type="Pfam" id="PF10533">
    <property type="entry name" value="Plant_zn_clust"/>
    <property type="match status" value="1"/>
</dbReference>
<comment type="caution">
    <text evidence="8">The sequence shown here is derived from an EMBL/GenBank/DDBJ whole genome shotgun (WGS) entry which is preliminary data.</text>
</comment>
<protein>
    <recommendedName>
        <fullName evidence="7">WRKY domain-containing protein</fullName>
    </recommendedName>
</protein>
<dbReference type="GO" id="GO:0005634">
    <property type="term" value="C:nucleus"/>
    <property type="evidence" value="ECO:0007669"/>
    <property type="project" value="UniProtKB-SubCell"/>
</dbReference>
<comment type="subcellular location">
    <subcellularLocation>
        <location evidence="1">Nucleus</location>
    </subcellularLocation>
</comment>
<evidence type="ECO:0000256" key="2">
    <source>
        <dbReference type="ARBA" id="ARBA00023015"/>
    </source>
</evidence>
<feature type="compositionally biased region" description="Low complexity" evidence="6">
    <location>
        <begin position="75"/>
        <end position="86"/>
    </location>
</feature>
<dbReference type="InterPro" id="IPR044810">
    <property type="entry name" value="WRKY_plant"/>
</dbReference>
<evidence type="ECO:0000313" key="9">
    <source>
        <dbReference type="Proteomes" id="UP000734854"/>
    </source>
</evidence>
<dbReference type="GO" id="GO:0003700">
    <property type="term" value="F:DNA-binding transcription factor activity"/>
    <property type="evidence" value="ECO:0007669"/>
    <property type="project" value="InterPro"/>
</dbReference>
<evidence type="ECO:0000256" key="4">
    <source>
        <dbReference type="ARBA" id="ARBA00023163"/>
    </source>
</evidence>
<dbReference type="InterPro" id="IPR003657">
    <property type="entry name" value="WRKY_dom"/>
</dbReference>
<organism evidence="8 9">
    <name type="scientific">Zingiber officinale</name>
    <name type="common">Ginger</name>
    <name type="synonym">Amomum zingiber</name>
    <dbReference type="NCBI Taxonomy" id="94328"/>
    <lineage>
        <taxon>Eukaryota</taxon>
        <taxon>Viridiplantae</taxon>
        <taxon>Streptophyta</taxon>
        <taxon>Embryophyta</taxon>
        <taxon>Tracheophyta</taxon>
        <taxon>Spermatophyta</taxon>
        <taxon>Magnoliopsida</taxon>
        <taxon>Liliopsida</taxon>
        <taxon>Zingiberales</taxon>
        <taxon>Zingiberaceae</taxon>
        <taxon>Zingiber</taxon>
    </lineage>
</organism>
<evidence type="ECO:0000256" key="3">
    <source>
        <dbReference type="ARBA" id="ARBA00023125"/>
    </source>
</evidence>
<accession>A0A8J5G9Y3</accession>
<keyword evidence="3" id="KW-0238">DNA-binding</keyword>